<dbReference type="InterPro" id="IPR002123">
    <property type="entry name" value="Plipid/glycerol_acylTrfase"/>
</dbReference>
<feature type="domain" description="Phospholipid/glycerol acyltransferase" evidence="1">
    <location>
        <begin position="27"/>
        <end position="135"/>
    </location>
</feature>
<dbReference type="InterPro" id="IPR020845">
    <property type="entry name" value="AMP-binding_CS"/>
</dbReference>
<dbReference type="EMBL" id="CP002214">
    <property type="protein sequence ID" value="ADO59905.1"/>
    <property type="molecule type" value="Genomic_DNA"/>
</dbReference>
<dbReference type="InterPro" id="IPR042099">
    <property type="entry name" value="ANL_N_sf"/>
</dbReference>
<dbReference type="eggNOG" id="COG0318">
    <property type="taxonomic scope" value="Bacteria"/>
</dbReference>
<dbReference type="SUPFAM" id="SSF56801">
    <property type="entry name" value="Acetyl-CoA synthetase-like"/>
    <property type="match status" value="1"/>
</dbReference>
<geneLocation type="plasmid" evidence="2 3">
    <name>pSC2</name>
</geneLocation>
<dbReference type="InterPro" id="IPR050237">
    <property type="entry name" value="ATP-dep_AMP-bd_enzyme"/>
</dbReference>
<dbReference type="PANTHER" id="PTHR43767">
    <property type="entry name" value="LONG-CHAIN-FATTY-ACID--COA LIGASE"/>
    <property type="match status" value="1"/>
</dbReference>
<dbReference type="Proteomes" id="UP000006868">
    <property type="component" value="Plasmid pSC2"/>
</dbReference>
<dbReference type="Gene3D" id="3.30.300.30">
    <property type="match status" value="1"/>
</dbReference>
<dbReference type="PROSITE" id="PS00455">
    <property type="entry name" value="AMP_BINDING"/>
    <property type="match status" value="1"/>
</dbReference>
<dbReference type="KEGG" id="ppm:PPSC2_28640"/>
<dbReference type="InterPro" id="IPR045851">
    <property type="entry name" value="AMP-bd_C_sf"/>
</dbReference>
<gene>
    <name evidence="2" type="ORF">PPSC2_28640</name>
</gene>
<accession>E3EL73</accession>
<dbReference type="PANTHER" id="PTHR43767:SF1">
    <property type="entry name" value="NONRIBOSOMAL PEPTIDE SYNTHASE PES1 (EUROFUNG)-RELATED"/>
    <property type="match status" value="1"/>
</dbReference>
<dbReference type="RefSeq" id="WP_013386319.1">
    <property type="nucleotide sequence ID" value="NC_014628.2"/>
</dbReference>
<keyword evidence="2" id="KW-0614">Plasmid</keyword>
<evidence type="ECO:0000313" key="2">
    <source>
        <dbReference type="EMBL" id="ADO59905.1"/>
    </source>
</evidence>
<sequence>MIPIALLKTFIKCDIFHKERLQNNTPCIYMPNHTSLLDAVLLSMHLPKDVVFVANTMIASRYSWALQGRETISVDPMNPYSIRSMIKVLRSGKSLVIFPEGRITITNSLMKVYPGVGYISIKTGAALIPIAIDGGEKAKKLTYLEGQIPTQWFPRTTLYIGKPFHLPEMEGLLMREKKEWGSHLIYRKLQETLLKCRMLKSEHLAEVLRKRVQEAPDMVIAEDPTGKMTMKKLWQSTIGISYLLDRRLRDEERLGLLLPTSIAGMVGLFATIYSGRTPAMLNASMDIDTFCTCLRIGEIKTILTSRTFIEKGRLEYLIEAISKEVQIMYFEDLIDEINGLLKLKVLFKERHRITSPTHDILLFTSGSEGTPKGVLLTHRNIYANIQQSRLMVDLTSEDRIMNALPMFHSFGLILTFLSPLCHVPIYMIPSPLMYKAIPEWTYDRKGTILFGTSTFLAAYGRYAHPYDFHRLRYVYAGAEKLQESVKSLWFEKFGIRVLEGYGLTETAPILALQTPMLYKSGSVGCLVPGVKHRIEPVEGVSEGGRLQIQAPNLMRGYLMAEEGFVPAPEWFDTGDIVKLDDKGFVEILGRAKRFVKIGGEMVSLAVVEHHAKQAIGEGTVVAVSLKDERKGERIELVATSEQATKEKIRLYWRANNVSPLALPSTVHVIKEIPLLGSGKADIAKVNEYIQRLHVKGEPI</sequence>
<dbReference type="Gene3D" id="3.40.50.12780">
    <property type="entry name" value="N-terminal domain of ligase-like"/>
    <property type="match status" value="1"/>
</dbReference>
<dbReference type="SUPFAM" id="SSF69593">
    <property type="entry name" value="Glycerol-3-phosphate (1)-acyltransferase"/>
    <property type="match status" value="1"/>
</dbReference>
<evidence type="ECO:0000313" key="3">
    <source>
        <dbReference type="Proteomes" id="UP000006868"/>
    </source>
</evidence>
<dbReference type="AlphaFoldDB" id="E3EL73"/>
<dbReference type="InterPro" id="IPR000873">
    <property type="entry name" value="AMP-dep_synth/lig_dom"/>
</dbReference>
<dbReference type="eggNOG" id="COG0204">
    <property type="taxonomic scope" value="Bacteria"/>
</dbReference>
<evidence type="ECO:0000259" key="1">
    <source>
        <dbReference type="SMART" id="SM00563"/>
    </source>
</evidence>
<dbReference type="PATRIC" id="fig|886882.15.peg.6078"/>
<protein>
    <recommendedName>
        <fullName evidence="1">Phospholipid/glycerol acyltransferase domain-containing protein</fullName>
    </recommendedName>
</protein>
<dbReference type="CDD" id="cd07989">
    <property type="entry name" value="LPLAT_AGPAT-like"/>
    <property type="match status" value="1"/>
</dbReference>
<dbReference type="HOGENOM" id="CLU_000022_59_8_9"/>
<dbReference type="Pfam" id="PF00501">
    <property type="entry name" value="AMP-binding"/>
    <property type="match status" value="1"/>
</dbReference>
<dbReference type="GO" id="GO:0016878">
    <property type="term" value="F:acid-thiol ligase activity"/>
    <property type="evidence" value="ECO:0007669"/>
    <property type="project" value="UniProtKB-ARBA"/>
</dbReference>
<proteinExistence type="predicted"/>
<dbReference type="GO" id="GO:0016746">
    <property type="term" value="F:acyltransferase activity"/>
    <property type="evidence" value="ECO:0007669"/>
    <property type="project" value="InterPro"/>
</dbReference>
<reference evidence="2 3" key="1">
    <citation type="journal article" date="2011" name="J. Bacteriol.">
        <title>Complete genome sequence of Paenibacillus polymyxa SC2, a strain of plant growth-promoting Rhizobacterium with broad-spectrum antimicrobial activity.</title>
        <authorList>
            <person name="Ma M."/>
            <person name="Wang C."/>
            <person name="Ding Y."/>
            <person name="Li L."/>
            <person name="Shen D."/>
            <person name="Jiang X."/>
            <person name="Guan D."/>
            <person name="Cao F."/>
            <person name="Chen H."/>
            <person name="Feng R."/>
            <person name="Wang X."/>
            <person name="Ge Y."/>
            <person name="Yao L."/>
            <person name="Bing X."/>
            <person name="Yang X."/>
            <person name="Li J."/>
            <person name="Du B."/>
        </authorList>
    </citation>
    <scope>NUCLEOTIDE SEQUENCE [LARGE SCALE GENOMIC DNA]</scope>
    <source>
        <strain evidence="2 3">SC2</strain>
        <plasmid evidence="3">pSC2</plasmid>
    </source>
</reference>
<name>E3EL73_PAEPS</name>
<dbReference type="SMART" id="SM00563">
    <property type="entry name" value="PlsC"/>
    <property type="match status" value="1"/>
</dbReference>
<dbReference type="Pfam" id="PF01553">
    <property type="entry name" value="Acyltransferase"/>
    <property type="match status" value="1"/>
</dbReference>
<organism evidence="2 3">
    <name type="scientific">Paenibacillus polymyxa (strain SC2)</name>
    <name type="common">Bacillus polymyxa</name>
    <dbReference type="NCBI Taxonomy" id="886882"/>
    <lineage>
        <taxon>Bacteria</taxon>
        <taxon>Bacillati</taxon>
        <taxon>Bacillota</taxon>
        <taxon>Bacilli</taxon>
        <taxon>Bacillales</taxon>
        <taxon>Paenibacillaceae</taxon>
        <taxon>Paenibacillus</taxon>
    </lineage>
</organism>